<evidence type="ECO:0000256" key="9">
    <source>
        <dbReference type="ARBA" id="ARBA00022679"/>
    </source>
</evidence>
<keyword evidence="15" id="KW-0511">Multifunctional enzyme</keyword>
<dbReference type="EC" id="2.7.1.26" evidence="4"/>
<feature type="non-terminal residue" evidence="18">
    <location>
        <position position="1"/>
    </location>
</feature>
<evidence type="ECO:0000256" key="5">
    <source>
        <dbReference type="ARBA" id="ARBA00012393"/>
    </source>
</evidence>
<dbReference type="NCBIfam" id="TIGR00125">
    <property type="entry name" value="cyt_tran_rel"/>
    <property type="match status" value="1"/>
</dbReference>
<keyword evidence="12" id="KW-0418">Kinase</keyword>
<keyword evidence="14" id="KW-0067">ATP-binding</keyword>
<dbReference type="GO" id="GO:0003919">
    <property type="term" value="F:FMN adenylyltransferase activity"/>
    <property type="evidence" value="ECO:0007669"/>
    <property type="project" value="UniProtKB-EC"/>
</dbReference>
<proteinExistence type="inferred from homology"/>
<organism evidence="18">
    <name type="scientific">marine metagenome</name>
    <dbReference type="NCBI Taxonomy" id="408172"/>
    <lineage>
        <taxon>unclassified sequences</taxon>
        <taxon>metagenomes</taxon>
        <taxon>ecological metagenomes</taxon>
    </lineage>
</organism>
<evidence type="ECO:0000313" key="18">
    <source>
        <dbReference type="EMBL" id="SVA23975.1"/>
    </source>
</evidence>
<dbReference type="GO" id="GO:0009398">
    <property type="term" value="P:FMN biosynthetic process"/>
    <property type="evidence" value="ECO:0007669"/>
    <property type="project" value="UniProtKB-UniPathway"/>
</dbReference>
<dbReference type="CDD" id="cd02064">
    <property type="entry name" value="FAD_synthetase_N"/>
    <property type="match status" value="1"/>
</dbReference>
<evidence type="ECO:0000256" key="3">
    <source>
        <dbReference type="ARBA" id="ARBA00010214"/>
    </source>
</evidence>
<dbReference type="GO" id="GO:0009231">
    <property type="term" value="P:riboflavin biosynthetic process"/>
    <property type="evidence" value="ECO:0007669"/>
    <property type="project" value="InterPro"/>
</dbReference>
<dbReference type="GO" id="GO:0008531">
    <property type="term" value="F:riboflavin kinase activity"/>
    <property type="evidence" value="ECO:0007669"/>
    <property type="project" value="UniProtKB-EC"/>
</dbReference>
<name>A0A381U6W0_9ZZZZ</name>
<evidence type="ECO:0000259" key="17">
    <source>
        <dbReference type="SMART" id="SM00904"/>
    </source>
</evidence>
<dbReference type="GO" id="GO:0005524">
    <property type="term" value="F:ATP binding"/>
    <property type="evidence" value="ECO:0007669"/>
    <property type="project" value="UniProtKB-KW"/>
</dbReference>
<evidence type="ECO:0000256" key="11">
    <source>
        <dbReference type="ARBA" id="ARBA00022741"/>
    </source>
</evidence>
<keyword evidence="13" id="KW-0274">FAD</keyword>
<dbReference type="Gene3D" id="3.40.50.620">
    <property type="entry name" value="HUPs"/>
    <property type="match status" value="1"/>
</dbReference>
<dbReference type="InterPro" id="IPR015864">
    <property type="entry name" value="FAD_synthase"/>
</dbReference>
<evidence type="ECO:0000256" key="1">
    <source>
        <dbReference type="ARBA" id="ARBA00004726"/>
    </source>
</evidence>
<keyword evidence="9" id="KW-0808">Transferase</keyword>
<dbReference type="GO" id="GO:0006747">
    <property type="term" value="P:FAD biosynthetic process"/>
    <property type="evidence" value="ECO:0007669"/>
    <property type="project" value="UniProtKB-UniPathway"/>
</dbReference>
<keyword evidence="7" id="KW-0285">Flavoprotein</keyword>
<keyword evidence="10" id="KW-0548">Nucleotidyltransferase</keyword>
<comment type="similarity">
    <text evidence="3">Belongs to the RibF family.</text>
</comment>
<dbReference type="NCBIfam" id="TIGR00083">
    <property type="entry name" value="ribF"/>
    <property type="match status" value="1"/>
</dbReference>
<dbReference type="AlphaFoldDB" id="A0A381U6W0"/>
<evidence type="ECO:0000256" key="2">
    <source>
        <dbReference type="ARBA" id="ARBA00005201"/>
    </source>
</evidence>
<evidence type="ECO:0000256" key="14">
    <source>
        <dbReference type="ARBA" id="ARBA00022840"/>
    </source>
</evidence>
<dbReference type="Pfam" id="PF01687">
    <property type="entry name" value="Flavokinase"/>
    <property type="match status" value="1"/>
</dbReference>
<evidence type="ECO:0000256" key="15">
    <source>
        <dbReference type="ARBA" id="ARBA00023268"/>
    </source>
</evidence>
<dbReference type="InterPro" id="IPR014729">
    <property type="entry name" value="Rossmann-like_a/b/a_fold"/>
</dbReference>
<gene>
    <name evidence="18" type="ORF">METZ01_LOCUS76829</name>
</gene>
<dbReference type="SUPFAM" id="SSF52374">
    <property type="entry name" value="Nucleotidylyl transferase"/>
    <property type="match status" value="1"/>
</dbReference>
<evidence type="ECO:0000256" key="12">
    <source>
        <dbReference type="ARBA" id="ARBA00022777"/>
    </source>
</evidence>
<dbReference type="UniPathway" id="UPA00276">
    <property type="reaction ID" value="UER00406"/>
</dbReference>
<dbReference type="InterPro" id="IPR002606">
    <property type="entry name" value="Riboflavin_kinase_bac"/>
</dbReference>
<dbReference type="InterPro" id="IPR004821">
    <property type="entry name" value="Cyt_trans-like"/>
</dbReference>
<comment type="pathway">
    <text evidence="2">Cofactor biosynthesis; FMN biosynthesis; FMN from riboflavin (ATP route): step 1/1.</text>
</comment>
<reference evidence="18" key="1">
    <citation type="submission" date="2018-05" db="EMBL/GenBank/DDBJ databases">
        <authorList>
            <person name="Lanie J.A."/>
            <person name="Ng W.-L."/>
            <person name="Kazmierczak K.M."/>
            <person name="Andrzejewski T.M."/>
            <person name="Davidsen T.M."/>
            <person name="Wayne K.J."/>
            <person name="Tettelin H."/>
            <person name="Glass J.I."/>
            <person name="Rusch D."/>
            <person name="Podicherti R."/>
            <person name="Tsui H.-C.T."/>
            <person name="Winkler M.E."/>
        </authorList>
    </citation>
    <scope>NUCLEOTIDE SEQUENCE</scope>
</reference>
<evidence type="ECO:0000256" key="6">
    <source>
        <dbReference type="ARBA" id="ARBA00018483"/>
    </source>
</evidence>
<evidence type="ECO:0000256" key="16">
    <source>
        <dbReference type="SAM" id="MobiDB-lite"/>
    </source>
</evidence>
<dbReference type="FunFam" id="2.40.30.30:FF:000003">
    <property type="entry name" value="Riboflavin biosynthesis protein"/>
    <property type="match status" value="1"/>
</dbReference>
<dbReference type="EC" id="2.7.7.2" evidence="5"/>
<feature type="domain" description="Riboflavin kinase" evidence="17">
    <location>
        <begin position="192"/>
        <end position="318"/>
    </location>
</feature>
<dbReference type="SMART" id="SM00904">
    <property type="entry name" value="Flavokinase"/>
    <property type="match status" value="1"/>
</dbReference>
<keyword evidence="11" id="KW-0547">Nucleotide-binding</keyword>
<dbReference type="PANTHER" id="PTHR22749:SF6">
    <property type="entry name" value="RIBOFLAVIN KINASE"/>
    <property type="match status" value="1"/>
</dbReference>
<dbReference type="Gene3D" id="2.40.30.30">
    <property type="entry name" value="Riboflavin kinase-like"/>
    <property type="match status" value="1"/>
</dbReference>
<evidence type="ECO:0000256" key="10">
    <source>
        <dbReference type="ARBA" id="ARBA00022695"/>
    </source>
</evidence>
<keyword evidence="8" id="KW-0288">FMN</keyword>
<feature type="region of interest" description="Disordered" evidence="16">
    <location>
        <begin position="1"/>
        <end position="20"/>
    </location>
</feature>
<feature type="compositionally biased region" description="Basic and acidic residues" evidence="16">
    <location>
        <begin position="1"/>
        <end position="11"/>
    </location>
</feature>
<accession>A0A381U6W0</accession>
<dbReference type="InterPro" id="IPR023465">
    <property type="entry name" value="Riboflavin_kinase_dom_sf"/>
</dbReference>
<evidence type="ECO:0000256" key="4">
    <source>
        <dbReference type="ARBA" id="ARBA00012105"/>
    </source>
</evidence>
<dbReference type="InterPro" id="IPR023468">
    <property type="entry name" value="Riboflavin_kinase"/>
</dbReference>
<comment type="pathway">
    <text evidence="1">Cofactor biosynthesis; FAD biosynthesis; FAD from FMN: step 1/1.</text>
</comment>
<dbReference type="PIRSF" id="PIRSF004491">
    <property type="entry name" value="FAD_Synth"/>
    <property type="match status" value="1"/>
</dbReference>
<evidence type="ECO:0000256" key="13">
    <source>
        <dbReference type="ARBA" id="ARBA00022827"/>
    </source>
</evidence>
<dbReference type="FunFam" id="3.40.50.620:FF:000021">
    <property type="entry name" value="Riboflavin biosynthesis protein"/>
    <property type="match status" value="1"/>
</dbReference>
<dbReference type="SUPFAM" id="SSF82114">
    <property type="entry name" value="Riboflavin kinase-like"/>
    <property type="match status" value="1"/>
</dbReference>
<protein>
    <recommendedName>
        <fullName evidence="6">Bifunctional riboflavin kinase/FMN adenylyltransferase</fullName>
        <ecNumber evidence="4">2.7.1.26</ecNumber>
        <ecNumber evidence="5">2.7.7.2</ecNumber>
    </recommendedName>
</protein>
<evidence type="ECO:0000256" key="7">
    <source>
        <dbReference type="ARBA" id="ARBA00022630"/>
    </source>
</evidence>
<dbReference type="EMBL" id="UINC01005855">
    <property type="protein sequence ID" value="SVA23975.1"/>
    <property type="molecule type" value="Genomic_DNA"/>
</dbReference>
<dbReference type="InterPro" id="IPR015865">
    <property type="entry name" value="Riboflavin_kinase_bac/euk"/>
</dbReference>
<dbReference type="UniPathway" id="UPA00277">
    <property type="reaction ID" value="UER00407"/>
</dbReference>
<dbReference type="NCBIfam" id="NF004160">
    <property type="entry name" value="PRK05627.1-3"/>
    <property type="match status" value="1"/>
</dbReference>
<evidence type="ECO:0000256" key="8">
    <source>
        <dbReference type="ARBA" id="ARBA00022643"/>
    </source>
</evidence>
<sequence>VGAVETRRTLTPDDPTSPGSVVTIGAYDGVHRGHRQIIAEVCRIAGERGLRSAVVTFDRHPASVVRPESAPLLLTDLDQKLEQLSTTGVDTTVVVPFDDARALETAEDFVTEVLIDCLGVKVVVVGEDFHFGYQRLGNVALLRSMGEEHGFEVLGLSLVGLDGMPARDHEQVSSTFIRRALARGDLRRANAMLGRPYEVRGKVDRGDGRGRELGFPTANVRVDRSVLLPEDGVFAGWFERADGSVHAAAISLGTRPHFYDDGDRLLEAYLLDFDGDLYGEPVRVRVVELLRPQQVFAGLDDLVEQLHRDVDAARTALA</sequence>
<dbReference type="PANTHER" id="PTHR22749">
    <property type="entry name" value="RIBOFLAVIN KINASE/FMN ADENYLYLTRANSFERASE"/>
    <property type="match status" value="1"/>
</dbReference>
<dbReference type="Pfam" id="PF06574">
    <property type="entry name" value="FAD_syn"/>
    <property type="match status" value="1"/>
</dbReference>